<comment type="caution">
    <text evidence="2">The sequence shown here is derived from an EMBL/GenBank/DDBJ whole genome shotgun (WGS) entry which is preliminary data.</text>
</comment>
<dbReference type="EMBL" id="MSFL01000003">
    <property type="protein sequence ID" value="PWY89894.1"/>
    <property type="molecule type" value="Genomic_DNA"/>
</dbReference>
<proteinExistence type="predicted"/>
<feature type="compositionally biased region" description="Basic and acidic residues" evidence="1">
    <location>
        <begin position="19"/>
        <end position="38"/>
    </location>
</feature>
<gene>
    <name evidence="2" type="ORF">BO70DRAFT_358910</name>
</gene>
<evidence type="ECO:0000256" key="1">
    <source>
        <dbReference type="SAM" id="MobiDB-lite"/>
    </source>
</evidence>
<evidence type="ECO:0000313" key="3">
    <source>
        <dbReference type="Proteomes" id="UP000247233"/>
    </source>
</evidence>
<dbReference type="GeneID" id="37064644"/>
<reference evidence="2 3" key="1">
    <citation type="submission" date="2016-12" db="EMBL/GenBank/DDBJ databases">
        <title>The genomes of Aspergillus section Nigri reveals drivers in fungal speciation.</title>
        <authorList>
            <consortium name="DOE Joint Genome Institute"/>
            <person name="Vesth T.C."/>
            <person name="Nybo J."/>
            <person name="Theobald S."/>
            <person name="Brandl J."/>
            <person name="Frisvad J.C."/>
            <person name="Nielsen K.F."/>
            <person name="Lyhne E.K."/>
            <person name="Kogle M.E."/>
            <person name="Kuo A."/>
            <person name="Riley R."/>
            <person name="Clum A."/>
            <person name="Nolan M."/>
            <person name="Lipzen A."/>
            <person name="Salamov A."/>
            <person name="Henrissat B."/>
            <person name="Wiebenga A."/>
            <person name="De Vries R.P."/>
            <person name="Grigoriev I.V."/>
            <person name="Mortensen U.H."/>
            <person name="Andersen M.R."/>
            <person name="Baker S.E."/>
        </authorList>
    </citation>
    <scope>NUCLEOTIDE SEQUENCE [LARGE SCALE GENOMIC DNA]</scope>
    <source>
        <strain evidence="2 3">CBS 117.55</strain>
    </source>
</reference>
<dbReference type="RefSeq" id="XP_025402725.1">
    <property type="nucleotide sequence ID" value="XM_025542407.1"/>
</dbReference>
<sequence length="61" mass="7124">MERLFHWDGYGLCPKVEQDYHSGKDRQRAGGRNTERITRSRRCRGKESKVITTRGTLDAGW</sequence>
<name>A0A317WU06_9EURO</name>
<dbReference type="Proteomes" id="UP000247233">
    <property type="component" value="Unassembled WGS sequence"/>
</dbReference>
<protein>
    <submittedName>
        <fullName evidence="2">Uncharacterized protein</fullName>
    </submittedName>
</protein>
<organism evidence="2 3">
    <name type="scientific">Aspergillus heteromorphus CBS 117.55</name>
    <dbReference type="NCBI Taxonomy" id="1448321"/>
    <lineage>
        <taxon>Eukaryota</taxon>
        <taxon>Fungi</taxon>
        <taxon>Dikarya</taxon>
        <taxon>Ascomycota</taxon>
        <taxon>Pezizomycotina</taxon>
        <taxon>Eurotiomycetes</taxon>
        <taxon>Eurotiomycetidae</taxon>
        <taxon>Eurotiales</taxon>
        <taxon>Aspergillaceae</taxon>
        <taxon>Aspergillus</taxon>
        <taxon>Aspergillus subgen. Circumdati</taxon>
    </lineage>
</organism>
<accession>A0A317WU06</accession>
<dbReference type="AlphaFoldDB" id="A0A317WU06"/>
<feature type="region of interest" description="Disordered" evidence="1">
    <location>
        <begin position="19"/>
        <end position="49"/>
    </location>
</feature>
<dbReference type="VEuPathDB" id="FungiDB:BO70DRAFT_358910"/>
<keyword evidence="3" id="KW-1185">Reference proteome</keyword>
<evidence type="ECO:0000313" key="2">
    <source>
        <dbReference type="EMBL" id="PWY89894.1"/>
    </source>
</evidence>